<keyword evidence="5 6" id="KW-0472">Membrane</keyword>
<comment type="subcellular location">
    <subcellularLocation>
        <location evidence="1">Cell membrane</location>
        <topology evidence="1">Multi-pass membrane protein</topology>
    </subcellularLocation>
</comment>
<dbReference type="SUPFAM" id="SSF103473">
    <property type="entry name" value="MFS general substrate transporter"/>
    <property type="match status" value="1"/>
</dbReference>
<dbReference type="PROSITE" id="PS50850">
    <property type="entry name" value="MFS"/>
    <property type="match status" value="1"/>
</dbReference>
<proteinExistence type="predicted"/>
<dbReference type="RefSeq" id="WP_180949762.1">
    <property type="nucleotide sequence ID" value="NZ_BCMI01000015.1"/>
</dbReference>
<evidence type="ECO:0000256" key="2">
    <source>
        <dbReference type="ARBA" id="ARBA00022448"/>
    </source>
</evidence>
<accession>A0A1Z5IXY1</accession>
<feature type="transmembrane region" description="Helical" evidence="6">
    <location>
        <begin position="231"/>
        <end position="251"/>
    </location>
</feature>
<evidence type="ECO:0000256" key="5">
    <source>
        <dbReference type="ARBA" id="ARBA00023136"/>
    </source>
</evidence>
<feature type="transmembrane region" description="Helical" evidence="6">
    <location>
        <begin position="12"/>
        <end position="37"/>
    </location>
</feature>
<gene>
    <name evidence="8" type="ORF">IWT25_01684</name>
</gene>
<feature type="transmembrane region" description="Helical" evidence="6">
    <location>
        <begin position="79"/>
        <end position="98"/>
    </location>
</feature>
<dbReference type="InterPro" id="IPR011701">
    <property type="entry name" value="MFS"/>
</dbReference>
<evidence type="ECO:0000256" key="4">
    <source>
        <dbReference type="ARBA" id="ARBA00022989"/>
    </source>
</evidence>
<evidence type="ECO:0000313" key="8">
    <source>
        <dbReference type="EMBL" id="GAX06341.1"/>
    </source>
</evidence>
<protein>
    <submittedName>
        <fullName evidence="8">Major facilitator superfamily permease</fullName>
    </submittedName>
</protein>
<keyword evidence="4 6" id="KW-1133">Transmembrane helix</keyword>
<feature type="transmembrane region" description="Helical" evidence="6">
    <location>
        <begin position="356"/>
        <end position="374"/>
    </location>
</feature>
<dbReference type="PANTHER" id="PTHR11360:SF284">
    <property type="entry name" value="EG:103B4.3 PROTEIN-RELATED"/>
    <property type="match status" value="1"/>
</dbReference>
<feature type="transmembrane region" description="Helical" evidence="6">
    <location>
        <begin position="49"/>
        <end position="67"/>
    </location>
</feature>
<dbReference type="InterPro" id="IPR050327">
    <property type="entry name" value="Proton-linked_MCT"/>
</dbReference>
<dbReference type="PROSITE" id="PS51257">
    <property type="entry name" value="PROKAR_LIPOPROTEIN"/>
    <property type="match status" value="1"/>
</dbReference>
<evidence type="ECO:0000256" key="3">
    <source>
        <dbReference type="ARBA" id="ARBA00022692"/>
    </source>
</evidence>
<keyword evidence="3 6" id="KW-0812">Transmembrane</keyword>
<name>A0A1Z5IXY1_9LACO</name>
<evidence type="ECO:0000313" key="9">
    <source>
        <dbReference type="Proteomes" id="UP000198414"/>
    </source>
</evidence>
<dbReference type="EMBL" id="BCMI01000015">
    <property type="protein sequence ID" value="GAX06341.1"/>
    <property type="molecule type" value="Genomic_DNA"/>
</dbReference>
<evidence type="ECO:0000259" key="7">
    <source>
        <dbReference type="PROSITE" id="PS50850"/>
    </source>
</evidence>
<sequence length="424" mass="46291">MVTPKKNIRPWIVMCCIGLISAACLGSSMVLMGSFLVPLSYSLHTSVSFLSYYYTVIVIIMAIMMPFVPKILQKISSKLLYTIASIVVVASLLAMPYFKSVWLFFLIAIVIGIAISFMSFVPVGILLDNWFSEKKGLAVGLCWAITSVFQGIMSPILSKLISVNGWRSSLTTLAIIVAILSIPCALFGVNFSPEQEKRFPYGHTENKNSSTQQNMHTPEVSNRQLFSSPAFWILLIMIVLLQFPAVLNQMFPTYAATSGFSGTVGGLMVTAAMLFDIILNPLVGSTCDRYGAERASVIWLGIAFISYLLLIFATHIHSAGLAIFTAGINDVFYVYLGTGMTTIASSALGKKAFSKGFSYVSSISFLIGAFAMPLNNFIAEKSGGFTAVYLFFAVITLLIITLVIAIRKNHFDSRQISSEGKVLQ</sequence>
<dbReference type="Gene3D" id="1.20.1250.20">
    <property type="entry name" value="MFS general substrate transporter like domains"/>
    <property type="match status" value="2"/>
</dbReference>
<dbReference type="Pfam" id="PF07690">
    <property type="entry name" value="MFS_1"/>
    <property type="match status" value="1"/>
</dbReference>
<dbReference type="PANTHER" id="PTHR11360">
    <property type="entry name" value="MONOCARBOXYLATE TRANSPORTER"/>
    <property type="match status" value="1"/>
</dbReference>
<dbReference type="GO" id="GO:0022857">
    <property type="term" value="F:transmembrane transporter activity"/>
    <property type="evidence" value="ECO:0007669"/>
    <property type="project" value="InterPro"/>
</dbReference>
<feature type="transmembrane region" description="Helical" evidence="6">
    <location>
        <begin position="137"/>
        <end position="157"/>
    </location>
</feature>
<comment type="caution">
    <text evidence="8">The sequence shown here is derived from an EMBL/GenBank/DDBJ whole genome shotgun (WGS) entry which is preliminary data.</text>
</comment>
<feature type="transmembrane region" description="Helical" evidence="6">
    <location>
        <begin position="295"/>
        <end position="313"/>
    </location>
</feature>
<organism evidence="8 9">
    <name type="scientific">Secundilactobacillus pentosiphilus</name>
    <dbReference type="NCBI Taxonomy" id="1714682"/>
    <lineage>
        <taxon>Bacteria</taxon>
        <taxon>Bacillati</taxon>
        <taxon>Bacillota</taxon>
        <taxon>Bacilli</taxon>
        <taxon>Lactobacillales</taxon>
        <taxon>Lactobacillaceae</taxon>
        <taxon>Secundilactobacillus</taxon>
    </lineage>
</organism>
<feature type="transmembrane region" description="Helical" evidence="6">
    <location>
        <begin position="263"/>
        <end position="283"/>
    </location>
</feature>
<dbReference type="Proteomes" id="UP000198414">
    <property type="component" value="Unassembled WGS sequence"/>
</dbReference>
<dbReference type="InterPro" id="IPR020846">
    <property type="entry name" value="MFS_dom"/>
</dbReference>
<keyword evidence="2" id="KW-0813">Transport</keyword>
<reference evidence="8 9" key="1">
    <citation type="submission" date="2015-11" db="EMBL/GenBank/DDBJ databases">
        <title>Draft genome sequences of new species of the genus Lactobacillus isolated from orchardgrass silage.</title>
        <authorList>
            <person name="Tohno M."/>
            <person name="Tanizawa Y."/>
            <person name="Arita M."/>
        </authorList>
    </citation>
    <scope>NUCLEOTIDE SEQUENCE [LARGE SCALE GENOMIC DNA]</scope>
    <source>
        <strain evidence="8 9">IWT25</strain>
    </source>
</reference>
<evidence type="ECO:0000256" key="6">
    <source>
        <dbReference type="SAM" id="Phobius"/>
    </source>
</evidence>
<feature type="transmembrane region" description="Helical" evidence="6">
    <location>
        <begin position="386"/>
        <end position="406"/>
    </location>
</feature>
<evidence type="ECO:0000256" key="1">
    <source>
        <dbReference type="ARBA" id="ARBA00004651"/>
    </source>
</evidence>
<dbReference type="AlphaFoldDB" id="A0A1Z5IXY1"/>
<dbReference type="InterPro" id="IPR036259">
    <property type="entry name" value="MFS_trans_sf"/>
</dbReference>
<feature type="transmembrane region" description="Helical" evidence="6">
    <location>
        <begin position="169"/>
        <end position="189"/>
    </location>
</feature>
<dbReference type="GO" id="GO:0005886">
    <property type="term" value="C:plasma membrane"/>
    <property type="evidence" value="ECO:0007669"/>
    <property type="project" value="UniProtKB-SubCell"/>
</dbReference>
<feature type="transmembrane region" description="Helical" evidence="6">
    <location>
        <begin position="104"/>
        <end position="125"/>
    </location>
</feature>
<feature type="domain" description="Major facilitator superfamily (MFS) profile" evidence="7">
    <location>
        <begin position="1"/>
        <end position="411"/>
    </location>
</feature>